<feature type="domain" description="Glycosyl transferase family 1" evidence="2">
    <location>
        <begin position="188"/>
        <end position="331"/>
    </location>
</feature>
<keyword evidence="4" id="KW-0328">Glycosyltransferase</keyword>
<dbReference type="Pfam" id="PF13439">
    <property type="entry name" value="Glyco_transf_4"/>
    <property type="match status" value="1"/>
</dbReference>
<dbReference type="Pfam" id="PF00534">
    <property type="entry name" value="Glycos_transf_1"/>
    <property type="match status" value="1"/>
</dbReference>
<dbReference type="GO" id="GO:0016757">
    <property type="term" value="F:glycosyltransferase activity"/>
    <property type="evidence" value="ECO:0007669"/>
    <property type="project" value="UniProtKB-KW"/>
</dbReference>
<organism evidence="4 5">
    <name type="scientific">Methylophilus rhizosphaerae</name>
    <dbReference type="NCBI Taxonomy" id="492660"/>
    <lineage>
        <taxon>Bacteria</taxon>
        <taxon>Pseudomonadati</taxon>
        <taxon>Pseudomonadota</taxon>
        <taxon>Betaproteobacteria</taxon>
        <taxon>Nitrosomonadales</taxon>
        <taxon>Methylophilaceae</taxon>
        <taxon>Methylophilus</taxon>
    </lineage>
</organism>
<dbReference type="STRING" id="492660.SAMN05192566_0027"/>
<dbReference type="EMBL" id="FNFX01000001">
    <property type="protein sequence ID" value="SDK08703.1"/>
    <property type="molecule type" value="Genomic_DNA"/>
</dbReference>
<dbReference type="InterPro" id="IPR001296">
    <property type="entry name" value="Glyco_trans_1"/>
</dbReference>
<keyword evidence="1 4" id="KW-0808">Transferase</keyword>
<protein>
    <submittedName>
        <fullName evidence="4">Alpha-1,3-mannosyltransferase</fullName>
    </submittedName>
</protein>
<sequence length="370" mass="41579">MIVAHVVRQYAPSVGGLEEVVKNLAKCQLEAGLTPYIITLDRVFKNPEEKLAAIEWMDGVKVIRIPYGGSSRYPLAFSVLRHLKEADLVHVHAIDFFYDFLALTKIIHGKKLVVSTHGGFFHTTYASRLKKIYFKTVTRFCSLFYDKVIGCSDNDGEIFSQIIPPEKLVVIENGVDIDKLSAPASELPPKPNIIYFGRWSINKGLVEALRLFSTLVKSDRGNHWQFVIAGRPYDIDEDEIRKTATEYGINDRVQVYASPSDSQLKQLAHAASYFLCLSKHEGFGIAPIEAMSAGLFPLLSQIPPFKKLATTTGHGALLSEDSVAAADSVMRLHQEKNWNQFALQESVKRYSWHAVGTQYLNEYRRILNDG</sequence>
<dbReference type="AlphaFoldDB" id="A0A1G8Z108"/>
<feature type="domain" description="Glycosyltransferase subfamily 4-like N-terminal" evidence="3">
    <location>
        <begin position="14"/>
        <end position="178"/>
    </location>
</feature>
<dbReference type="Proteomes" id="UP000198629">
    <property type="component" value="Unassembled WGS sequence"/>
</dbReference>
<evidence type="ECO:0000313" key="4">
    <source>
        <dbReference type="EMBL" id="SDK08703.1"/>
    </source>
</evidence>
<evidence type="ECO:0000259" key="3">
    <source>
        <dbReference type="Pfam" id="PF13439"/>
    </source>
</evidence>
<dbReference type="SUPFAM" id="SSF53756">
    <property type="entry name" value="UDP-Glycosyltransferase/glycogen phosphorylase"/>
    <property type="match status" value="1"/>
</dbReference>
<evidence type="ECO:0000256" key="1">
    <source>
        <dbReference type="ARBA" id="ARBA00022679"/>
    </source>
</evidence>
<dbReference type="OrthoDB" id="433681at2"/>
<evidence type="ECO:0000313" key="5">
    <source>
        <dbReference type="Proteomes" id="UP000198629"/>
    </source>
</evidence>
<dbReference type="Gene3D" id="3.40.50.2000">
    <property type="entry name" value="Glycogen Phosphorylase B"/>
    <property type="match status" value="2"/>
</dbReference>
<accession>A0A1G8Z108</accession>
<dbReference type="InterPro" id="IPR028098">
    <property type="entry name" value="Glyco_trans_4-like_N"/>
</dbReference>
<gene>
    <name evidence="4" type="ORF">SAMN05192566_0027</name>
</gene>
<dbReference type="GO" id="GO:0009103">
    <property type="term" value="P:lipopolysaccharide biosynthetic process"/>
    <property type="evidence" value="ECO:0007669"/>
    <property type="project" value="TreeGrafter"/>
</dbReference>
<dbReference type="PANTHER" id="PTHR46401:SF2">
    <property type="entry name" value="GLYCOSYLTRANSFERASE WBBK-RELATED"/>
    <property type="match status" value="1"/>
</dbReference>
<dbReference type="RefSeq" id="WP_091467943.1">
    <property type="nucleotide sequence ID" value="NZ_FNFX01000001.1"/>
</dbReference>
<keyword evidence="5" id="KW-1185">Reference proteome</keyword>
<name>A0A1G8Z108_9PROT</name>
<proteinExistence type="predicted"/>
<dbReference type="PANTHER" id="PTHR46401">
    <property type="entry name" value="GLYCOSYLTRANSFERASE WBBK-RELATED"/>
    <property type="match status" value="1"/>
</dbReference>
<dbReference type="CDD" id="cd03801">
    <property type="entry name" value="GT4_PimA-like"/>
    <property type="match status" value="1"/>
</dbReference>
<evidence type="ECO:0000259" key="2">
    <source>
        <dbReference type="Pfam" id="PF00534"/>
    </source>
</evidence>
<reference evidence="5" key="1">
    <citation type="submission" date="2016-10" db="EMBL/GenBank/DDBJ databases">
        <authorList>
            <person name="Varghese N."/>
            <person name="Submissions S."/>
        </authorList>
    </citation>
    <scope>NUCLEOTIDE SEQUENCE [LARGE SCALE GENOMIC DNA]</scope>
    <source>
        <strain evidence="5">CBMB127</strain>
    </source>
</reference>